<dbReference type="Proteomes" id="UP000198748">
    <property type="component" value="Unassembled WGS sequence"/>
</dbReference>
<protein>
    <submittedName>
        <fullName evidence="1">Uncharacterized protein</fullName>
    </submittedName>
</protein>
<dbReference type="AlphaFoldDB" id="A0A1G7GHN4"/>
<evidence type="ECO:0000313" key="2">
    <source>
        <dbReference type="Proteomes" id="UP000198748"/>
    </source>
</evidence>
<reference evidence="2" key="1">
    <citation type="submission" date="2016-10" db="EMBL/GenBank/DDBJ databases">
        <authorList>
            <person name="Varghese N."/>
            <person name="Submissions S."/>
        </authorList>
    </citation>
    <scope>NUCLEOTIDE SEQUENCE [LARGE SCALE GENOMIC DNA]</scope>
    <source>
        <strain evidence="2">DSM 25329</strain>
    </source>
</reference>
<sequence length="46" mass="5256">MPLGAPPRITTWICILITIRAGRLHLFLQPVKSTTLIQIIYIIKKL</sequence>
<proteinExistence type="predicted"/>
<keyword evidence="2" id="KW-1185">Reference proteome</keyword>
<dbReference type="STRING" id="659014.SAMN04487996_107255"/>
<name>A0A1G7GHN4_9BACT</name>
<dbReference type="EMBL" id="FNAN01000007">
    <property type="protein sequence ID" value="SDE87529.1"/>
    <property type="molecule type" value="Genomic_DNA"/>
</dbReference>
<gene>
    <name evidence="1" type="ORF">SAMN04487996_107255</name>
</gene>
<organism evidence="1 2">
    <name type="scientific">Dyadobacter soli</name>
    <dbReference type="NCBI Taxonomy" id="659014"/>
    <lineage>
        <taxon>Bacteria</taxon>
        <taxon>Pseudomonadati</taxon>
        <taxon>Bacteroidota</taxon>
        <taxon>Cytophagia</taxon>
        <taxon>Cytophagales</taxon>
        <taxon>Spirosomataceae</taxon>
        <taxon>Dyadobacter</taxon>
    </lineage>
</organism>
<accession>A0A1G7GHN4</accession>
<evidence type="ECO:0000313" key="1">
    <source>
        <dbReference type="EMBL" id="SDE87529.1"/>
    </source>
</evidence>